<dbReference type="PANTHER" id="PTHR34846:SF5">
    <property type="entry name" value="CARBOXYMUCONOLACTONE DECARBOXYLASE-LIKE DOMAIN-CONTAINING PROTEIN"/>
    <property type="match status" value="1"/>
</dbReference>
<name>A0ABV6QMY4_9ACTN</name>
<dbReference type="PANTHER" id="PTHR34846">
    <property type="entry name" value="4-CARBOXYMUCONOLACTONE DECARBOXYLASE FAMILY PROTEIN (AFU_ORTHOLOGUE AFUA_6G11590)"/>
    <property type="match status" value="1"/>
</dbReference>
<evidence type="ECO:0000313" key="1">
    <source>
        <dbReference type="EMBL" id="MFC0626004.1"/>
    </source>
</evidence>
<dbReference type="Proteomes" id="UP001589890">
    <property type="component" value="Unassembled WGS sequence"/>
</dbReference>
<dbReference type="SUPFAM" id="SSF69118">
    <property type="entry name" value="AhpD-like"/>
    <property type="match status" value="1"/>
</dbReference>
<proteinExistence type="predicted"/>
<gene>
    <name evidence="1" type="ORF">ACFFGN_18135</name>
</gene>
<comment type="caution">
    <text evidence="1">The sequence shown here is derived from an EMBL/GenBank/DDBJ whole genome shotgun (WGS) entry which is preliminary data.</text>
</comment>
<accession>A0ABV6QMY4</accession>
<dbReference type="EMBL" id="JBHLTC010000020">
    <property type="protein sequence ID" value="MFC0626004.1"/>
    <property type="molecule type" value="Genomic_DNA"/>
</dbReference>
<evidence type="ECO:0000313" key="2">
    <source>
        <dbReference type="Proteomes" id="UP001589890"/>
    </source>
</evidence>
<organism evidence="1 2">
    <name type="scientific">Kribbella deserti</name>
    <dbReference type="NCBI Taxonomy" id="1926257"/>
    <lineage>
        <taxon>Bacteria</taxon>
        <taxon>Bacillati</taxon>
        <taxon>Actinomycetota</taxon>
        <taxon>Actinomycetes</taxon>
        <taxon>Propionibacteriales</taxon>
        <taxon>Kribbellaceae</taxon>
        <taxon>Kribbella</taxon>
    </lineage>
</organism>
<dbReference type="InterPro" id="IPR029032">
    <property type="entry name" value="AhpD-like"/>
</dbReference>
<reference evidence="1 2" key="1">
    <citation type="submission" date="2024-09" db="EMBL/GenBank/DDBJ databases">
        <authorList>
            <person name="Sun Q."/>
            <person name="Mori K."/>
        </authorList>
    </citation>
    <scope>NUCLEOTIDE SEQUENCE [LARGE SCALE GENOMIC DNA]</scope>
    <source>
        <strain evidence="1 2">CGMCC 1.15906</strain>
    </source>
</reference>
<dbReference type="RefSeq" id="WP_380049023.1">
    <property type="nucleotide sequence ID" value="NZ_JBHLTC010000020.1"/>
</dbReference>
<sequence>MSELLSPLAPPYDPDTEALLAKLMPPGSAFEPLLLFRLLAVHCDLADRARPMASGLLNKGLLPARDREIVISRTTARSGAEYEWGVHAVIYGPIVGLSPEFLNALASAEASTFEGHDRLLVEAVDELLSPQPTLSPATLAALRAVYTEAQVLELLLLAGWYRTLSTVILSAELPRESWAARFP</sequence>
<keyword evidence="2" id="KW-1185">Reference proteome</keyword>
<protein>
    <submittedName>
        <fullName evidence="1">Carboxymuconolactone decarboxylase family protein</fullName>
    </submittedName>
</protein>
<dbReference type="Gene3D" id="1.20.1290.10">
    <property type="entry name" value="AhpD-like"/>
    <property type="match status" value="1"/>
</dbReference>